<keyword evidence="2 3" id="KW-0732">Signal</keyword>
<evidence type="ECO:0000256" key="2">
    <source>
        <dbReference type="ARBA" id="ARBA00022729"/>
    </source>
</evidence>
<accession>A0A5J4G356</accession>
<keyword evidence="6" id="KW-1185">Reference proteome</keyword>
<dbReference type="InterPro" id="IPR034984">
    <property type="entry name" value="Imelysin-like_IPPA"/>
</dbReference>
<evidence type="ECO:0000259" key="4">
    <source>
        <dbReference type="Pfam" id="PF09375"/>
    </source>
</evidence>
<dbReference type="AlphaFoldDB" id="A0A5J4G356"/>
<feature type="chain" id="PRO_5023905056" evidence="3">
    <location>
        <begin position="20"/>
        <end position="369"/>
    </location>
</feature>
<comment type="subcellular location">
    <subcellularLocation>
        <location evidence="1">Cell envelope</location>
    </subcellularLocation>
</comment>
<evidence type="ECO:0000256" key="3">
    <source>
        <dbReference type="SAM" id="SignalP"/>
    </source>
</evidence>
<dbReference type="InterPro" id="IPR038352">
    <property type="entry name" value="Imelysin_sf"/>
</dbReference>
<gene>
    <name evidence="5" type="primary">irpA</name>
    <name evidence="5" type="ORF">ULMS_22390</name>
</gene>
<proteinExistence type="predicted"/>
<organism evidence="5 6">
    <name type="scientific">Patiriisocius marinistellae</name>
    <dbReference type="NCBI Taxonomy" id="2494560"/>
    <lineage>
        <taxon>Bacteria</taxon>
        <taxon>Pseudomonadati</taxon>
        <taxon>Bacteroidota</taxon>
        <taxon>Flavobacteriia</taxon>
        <taxon>Flavobacteriales</taxon>
        <taxon>Flavobacteriaceae</taxon>
        <taxon>Patiriisocius</taxon>
    </lineage>
</organism>
<evidence type="ECO:0000313" key="5">
    <source>
        <dbReference type="EMBL" id="GEQ86731.1"/>
    </source>
</evidence>
<dbReference type="Proteomes" id="UP000326994">
    <property type="component" value="Unassembled WGS sequence"/>
</dbReference>
<dbReference type="OrthoDB" id="650514at2"/>
<feature type="domain" description="Imelysin-like" evidence="4">
    <location>
        <begin position="48"/>
        <end position="341"/>
    </location>
</feature>
<reference evidence="5 6" key="1">
    <citation type="submission" date="2019-08" db="EMBL/GenBank/DDBJ databases">
        <title>Ulvibacter marinistellae sp. nov., isolated from a starfish, Patiria pectinifera.</title>
        <authorList>
            <person name="Kawano K."/>
            <person name="Ushijima N."/>
            <person name="Kihara M."/>
            <person name="Itoh H."/>
        </authorList>
    </citation>
    <scope>NUCLEOTIDE SEQUENCE [LARGE SCALE GENOMIC DNA]</scope>
    <source>
        <strain evidence="5 6">KK4</strain>
    </source>
</reference>
<protein>
    <submittedName>
        <fullName evidence="5">Iron-regulated protein A</fullName>
    </submittedName>
</protein>
<sequence>MKFWKFYLLAALFVGVSCGTDDSTEPDTTTNDNFDRGAMLVHWADNIIIPAYTSFEVQTSLFDEAVTQFNISPSINELTLLRQRWIEAYKSFQKVSMFEIGKAETLNYRNRLNVYPTNTQEIQGFITEGIWNFELPSTIDAQGFPAIDYMLNGLGTDEEIIVHYTTNSNADGYKTYLKSLSQTIKNLTSQVLTDWNTSFRDTYVSNTSSSASGAVDQTVNAYIFYYEKGLRAGKIGIPAGVFSSNPLPENVEALYKSDISKLLLEEALQATRNFFNGNGTTTGPSLKAYLDALNVVKNGSDLSTLINNQFATASNQIETLSNNFVEQITQDNPQMTTTFDELQRNVILIKVDMLQALSINVNYVDADGD</sequence>
<evidence type="ECO:0000256" key="1">
    <source>
        <dbReference type="ARBA" id="ARBA00004196"/>
    </source>
</evidence>
<dbReference type="Gene3D" id="1.20.1420.20">
    <property type="entry name" value="M75 peptidase, HXXE motif"/>
    <property type="match status" value="1"/>
</dbReference>
<evidence type="ECO:0000313" key="6">
    <source>
        <dbReference type="Proteomes" id="UP000326994"/>
    </source>
</evidence>
<dbReference type="Pfam" id="PF09375">
    <property type="entry name" value="Peptidase_M75"/>
    <property type="match status" value="1"/>
</dbReference>
<name>A0A5J4G356_9FLAO</name>
<dbReference type="EMBL" id="BKCF01000004">
    <property type="protein sequence ID" value="GEQ86731.1"/>
    <property type="molecule type" value="Genomic_DNA"/>
</dbReference>
<dbReference type="GO" id="GO:0030313">
    <property type="term" value="C:cell envelope"/>
    <property type="evidence" value="ECO:0007669"/>
    <property type="project" value="UniProtKB-SubCell"/>
</dbReference>
<dbReference type="CDD" id="cd14659">
    <property type="entry name" value="Imelysin-like_IPPA"/>
    <property type="match status" value="1"/>
</dbReference>
<dbReference type="RefSeq" id="WP_151894654.1">
    <property type="nucleotide sequence ID" value="NZ_BKCF01000004.1"/>
</dbReference>
<dbReference type="PROSITE" id="PS51257">
    <property type="entry name" value="PROKAR_LIPOPROTEIN"/>
    <property type="match status" value="1"/>
</dbReference>
<feature type="signal peptide" evidence="3">
    <location>
        <begin position="1"/>
        <end position="19"/>
    </location>
</feature>
<dbReference type="InterPro" id="IPR018976">
    <property type="entry name" value="Imelysin-like"/>
</dbReference>
<comment type="caution">
    <text evidence="5">The sequence shown here is derived from an EMBL/GenBank/DDBJ whole genome shotgun (WGS) entry which is preliminary data.</text>
</comment>